<evidence type="ECO:0000313" key="1">
    <source>
        <dbReference type="EMBL" id="EXA53214.1"/>
    </source>
</evidence>
<accession>W9Q6P8</accession>
<dbReference type="Proteomes" id="UP000030751">
    <property type="component" value="Unassembled WGS sequence"/>
</dbReference>
<organism evidence="1">
    <name type="scientific">Fusarium oxysporum f. sp. pisi HDV247</name>
    <dbReference type="NCBI Taxonomy" id="1080344"/>
    <lineage>
        <taxon>Eukaryota</taxon>
        <taxon>Fungi</taxon>
        <taxon>Dikarya</taxon>
        <taxon>Ascomycota</taxon>
        <taxon>Pezizomycotina</taxon>
        <taxon>Sordariomycetes</taxon>
        <taxon>Hypocreomycetidae</taxon>
        <taxon>Hypocreales</taxon>
        <taxon>Nectriaceae</taxon>
        <taxon>Fusarium</taxon>
        <taxon>Fusarium oxysporum species complex</taxon>
    </lineage>
</organism>
<name>W9Q6P8_FUSOX</name>
<dbReference type="EMBL" id="JH650968">
    <property type="protein sequence ID" value="EXA53214.1"/>
    <property type="molecule type" value="Genomic_DNA"/>
</dbReference>
<dbReference type="HOGENOM" id="CLU_3143096_0_0_1"/>
<reference evidence="1" key="1">
    <citation type="submission" date="2011-10" db="EMBL/GenBank/DDBJ databases">
        <title>The Genome Sequence of Fusarium oxysporum HDV247.</title>
        <authorList>
            <consortium name="The Broad Institute Genome Sequencing Platform"/>
            <person name="Ma L.-J."/>
            <person name="Gale L.R."/>
            <person name="Schwartz D.C."/>
            <person name="Zhou S."/>
            <person name="Corby-Kistler H."/>
            <person name="Young S.K."/>
            <person name="Zeng Q."/>
            <person name="Gargeya S."/>
            <person name="Fitzgerald M."/>
            <person name="Haas B."/>
            <person name="Abouelleil A."/>
            <person name="Alvarado L."/>
            <person name="Arachchi H.M."/>
            <person name="Berlin A."/>
            <person name="Brown A."/>
            <person name="Chapman S.B."/>
            <person name="Chen Z."/>
            <person name="Dunbar C."/>
            <person name="Freedman E."/>
            <person name="Gearin G."/>
            <person name="Goldberg J."/>
            <person name="Griggs A."/>
            <person name="Gujja S."/>
            <person name="Heiman D."/>
            <person name="Howarth C."/>
            <person name="Larson L."/>
            <person name="Lui A."/>
            <person name="MacDonald P.J.P."/>
            <person name="Montmayeur A."/>
            <person name="Murphy C."/>
            <person name="Neiman D."/>
            <person name="Pearson M."/>
            <person name="Priest M."/>
            <person name="Roberts A."/>
            <person name="Saif S."/>
            <person name="Shea T."/>
            <person name="Shenoy N."/>
            <person name="Sisk P."/>
            <person name="Stolte C."/>
            <person name="Sykes S."/>
            <person name="Wortman J."/>
            <person name="Nusbaum C."/>
            <person name="Birren B."/>
        </authorList>
    </citation>
    <scope>NUCLEOTIDE SEQUENCE [LARGE SCALE GENOMIC DNA]</scope>
    <source>
        <strain evidence="1">HDV247</strain>
    </source>
</reference>
<gene>
    <name evidence="1" type="ORF">FOVG_01148</name>
</gene>
<protein>
    <submittedName>
        <fullName evidence="1">Uncharacterized protein</fullName>
    </submittedName>
</protein>
<proteinExistence type="predicted"/>
<dbReference type="AlphaFoldDB" id="W9Q6P8"/>
<sequence length="49" mass="5329">MVHNISTLGSNGQGNAGVRRICRVFQSGSATETVRTRVKAIRLRFVAGR</sequence>
<reference evidence="1" key="2">
    <citation type="submission" date="2012-05" db="EMBL/GenBank/DDBJ databases">
        <title>Annotation of the Genome Sequence of Fusarium oxysporum HDV247.</title>
        <authorList>
            <consortium name="The Broad Institute Genomics Platform"/>
            <person name="Ma L.-J."/>
            <person name="Corby-Kistler H."/>
            <person name="Broz K."/>
            <person name="Gale L.R."/>
            <person name="Jonkers W."/>
            <person name="O'Donnell K."/>
            <person name="Ploetz R."/>
            <person name="Steinberg C."/>
            <person name="Schwartz D.C."/>
            <person name="VanEtten H."/>
            <person name="Zhou S."/>
            <person name="Young S.K."/>
            <person name="Zeng Q."/>
            <person name="Gargeya S."/>
            <person name="Fitzgerald M."/>
            <person name="Abouelleil A."/>
            <person name="Alvarado L."/>
            <person name="Chapman S.B."/>
            <person name="Gainer-Dewar J."/>
            <person name="Goldberg J."/>
            <person name="Griggs A."/>
            <person name="Gujja S."/>
            <person name="Hansen M."/>
            <person name="Howarth C."/>
            <person name="Imamovic A."/>
            <person name="Ireland A."/>
            <person name="Larimer J."/>
            <person name="McCowan C."/>
            <person name="Murphy C."/>
            <person name="Pearson M."/>
            <person name="Poon T.W."/>
            <person name="Priest M."/>
            <person name="Roberts A."/>
            <person name="Saif S."/>
            <person name="Shea T."/>
            <person name="Sykes S."/>
            <person name="Wortman J."/>
            <person name="Nusbaum C."/>
            <person name="Birren B."/>
        </authorList>
    </citation>
    <scope>NUCLEOTIDE SEQUENCE</scope>
    <source>
        <strain evidence="1">HDV247</strain>
    </source>
</reference>